<evidence type="ECO:0000313" key="3">
    <source>
        <dbReference type="Proteomes" id="UP001328107"/>
    </source>
</evidence>
<dbReference type="AlphaFoldDB" id="A0AAN5DDH1"/>
<proteinExistence type="predicted"/>
<dbReference type="EMBL" id="BTRK01000006">
    <property type="protein sequence ID" value="GMR60130.1"/>
    <property type="molecule type" value="Genomic_DNA"/>
</dbReference>
<gene>
    <name evidence="2" type="ORF">PMAYCL1PPCAC_30325</name>
</gene>
<dbReference type="Pfam" id="PF10326">
    <property type="entry name" value="7TM_GPCR_Str"/>
    <property type="match status" value="1"/>
</dbReference>
<evidence type="ECO:0008006" key="4">
    <source>
        <dbReference type="Google" id="ProtNLM"/>
    </source>
</evidence>
<keyword evidence="1" id="KW-0812">Transmembrane</keyword>
<dbReference type="PANTHER" id="PTHR46178:SF9">
    <property type="entry name" value="SEVEN TM RECEPTOR"/>
    <property type="match status" value="1"/>
</dbReference>
<feature type="transmembrane region" description="Helical" evidence="1">
    <location>
        <begin position="43"/>
        <end position="65"/>
    </location>
</feature>
<dbReference type="Proteomes" id="UP001328107">
    <property type="component" value="Unassembled WGS sequence"/>
</dbReference>
<feature type="non-terminal residue" evidence="2">
    <location>
        <position position="1"/>
    </location>
</feature>
<name>A0AAN5DDH1_9BILA</name>
<feature type="transmembrane region" description="Helical" evidence="1">
    <location>
        <begin position="12"/>
        <end position="31"/>
    </location>
</feature>
<accession>A0AAN5DDH1</accession>
<feature type="transmembrane region" description="Helical" evidence="1">
    <location>
        <begin position="85"/>
        <end position="110"/>
    </location>
</feature>
<organism evidence="2 3">
    <name type="scientific">Pristionchus mayeri</name>
    <dbReference type="NCBI Taxonomy" id="1317129"/>
    <lineage>
        <taxon>Eukaryota</taxon>
        <taxon>Metazoa</taxon>
        <taxon>Ecdysozoa</taxon>
        <taxon>Nematoda</taxon>
        <taxon>Chromadorea</taxon>
        <taxon>Rhabditida</taxon>
        <taxon>Rhabditina</taxon>
        <taxon>Diplogasteromorpha</taxon>
        <taxon>Diplogasteroidea</taxon>
        <taxon>Neodiplogasteridae</taxon>
        <taxon>Pristionchus</taxon>
    </lineage>
</organism>
<sequence>QMWGYAYANANLISLALSLFLNGTLAVVVFMRRKAVANYRRFFYVYCVLGVLFSIGQYIAAPFFWSQRGLIVVVAASKDSLNSQWMVVGLFLWFSSFMLISLLVAASFVYRHA</sequence>
<dbReference type="PANTHER" id="PTHR46178">
    <property type="entry name" value="SEVEN TM RECEPTOR"/>
    <property type="match status" value="1"/>
</dbReference>
<keyword evidence="1" id="KW-1133">Transmembrane helix</keyword>
<dbReference type="InterPro" id="IPR019428">
    <property type="entry name" value="7TM_GPCR_serpentine_rcpt_Str"/>
</dbReference>
<comment type="caution">
    <text evidence="2">The sequence shown here is derived from an EMBL/GenBank/DDBJ whole genome shotgun (WGS) entry which is preliminary data.</text>
</comment>
<reference evidence="3" key="1">
    <citation type="submission" date="2022-10" db="EMBL/GenBank/DDBJ databases">
        <title>Genome assembly of Pristionchus species.</title>
        <authorList>
            <person name="Yoshida K."/>
            <person name="Sommer R.J."/>
        </authorList>
    </citation>
    <scope>NUCLEOTIDE SEQUENCE [LARGE SCALE GENOMIC DNA]</scope>
    <source>
        <strain evidence="3">RS5460</strain>
    </source>
</reference>
<keyword evidence="1" id="KW-0472">Membrane</keyword>
<keyword evidence="3" id="KW-1185">Reference proteome</keyword>
<protein>
    <recommendedName>
        <fullName evidence="4">G protein-coupled receptor</fullName>
    </recommendedName>
</protein>
<feature type="non-terminal residue" evidence="2">
    <location>
        <position position="113"/>
    </location>
</feature>
<evidence type="ECO:0000256" key="1">
    <source>
        <dbReference type="SAM" id="Phobius"/>
    </source>
</evidence>
<evidence type="ECO:0000313" key="2">
    <source>
        <dbReference type="EMBL" id="GMR60130.1"/>
    </source>
</evidence>